<evidence type="ECO:0000256" key="5">
    <source>
        <dbReference type="ARBA" id="ARBA00022777"/>
    </source>
</evidence>
<dbReference type="GO" id="GO:0004674">
    <property type="term" value="F:protein serine/threonine kinase activity"/>
    <property type="evidence" value="ECO:0007669"/>
    <property type="project" value="UniProtKB-KW"/>
</dbReference>
<feature type="binding site" evidence="12">
    <location>
        <position position="92"/>
    </location>
    <ligand>
        <name>ATP</name>
        <dbReference type="ChEBI" id="CHEBI:30616"/>
    </ligand>
</feature>
<dbReference type="InterPro" id="IPR008271">
    <property type="entry name" value="Ser/Thr_kinase_AS"/>
</dbReference>
<keyword evidence="6 12" id="KW-0067">ATP-binding</keyword>
<evidence type="ECO:0000256" key="9">
    <source>
        <dbReference type="ARBA" id="ARBA00049014"/>
    </source>
</evidence>
<dbReference type="PROSITE" id="PS00107">
    <property type="entry name" value="PROTEIN_KINASE_ATP"/>
    <property type="match status" value="1"/>
</dbReference>
<dbReference type="EMBL" id="BTGU01000022">
    <property type="protein sequence ID" value="GMN46084.1"/>
    <property type="molecule type" value="Genomic_DNA"/>
</dbReference>
<comment type="caution">
    <text evidence="16">The sequence shown here is derived from an EMBL/GenBank/DDBJ whole genome shotgun (WGS) entry which is preliminary data.</text>
</comment>
<dbReference type="PANTHER" id="PTHR48013:SF9">
    <property type="entry name" value="DUAL SPECIFICITY MITOGEN-ACTIVATED PROTEIN KINASE KINASE 5"/>
    <property type="match status" value="1"/>
</dbReference>
<dbReference type="Gene3D" id="3.30.200.20">
    <property type="entry name" value="Phosphorylase Kinase, domain 1"/>
    <property type="match status" value="1"/>
</dbReference>
<feature type="compositionally biased region" description="Polar residues" evidence="14">
    <location>
        <begin position="34"/>
        <end position="46"/>
    </location>
</feature>
<keyword evidence="1 13" id="KW-0723">Serine/threonine-protein kinase</keyword>
<feature type="domain" description="Protein kinase" evidence="15">
    <location>
        <begin position="63"/>
        <end position="324"/>
    </location>
</feature>
<accession>A0AA88A5D3</accession>
<dbReference type="PANTHER" id="PTHR48013">
    <property type="entry name" value="DUAL SPECIFICITY MITOGEN-ACTIVATED PROTEIN KINASE KINASE 5-RELATED"/>
    <property type="match status" value="1"/>
</dbReference>
<evidence type="ECO:0000256" key="4">
    <source>
        <dbReference type="ARBA" id="ARBA00022741"/>
    </source>
</evidence>
<gene>
    <name evidence="16" type="ORF">TIFTF001_015272</name>
</gene>
<organism evidence="16 17">
    <name type="scientific">Ficus carica</name>
    <name type="common">Common fig</name>
    <dbReference type="NCBI Taxonomy" id="3494"/>
    <lineage>
        <taxon>Eukaryota</taxon>
        <taxon>Viridiplantae</taxon>
        <taxon>Streptophyta</taxon>
        <taxon>Embryophyta</taxon>
        <taxon>Tracheophyta</taxon>
        <taxon>Spermatophyta</taxon>
        <taxon>Magnoliopsida</taxon>
        <taxon>eudicotyledons</taxon>
        <taxon>Gunneridae</taxon>
        <taxon>Pentapetalae</taxon>
        <taxon>rosids</taxon>
        <taxon>fabids</taxon>
        <taxon>Rosales</taxon>
        <taxon>Moraceae</taxon>
        <taxon>Ficeae</taxon>
        <taxon>Ficus</taxon>
    </lineage>
</organism>
<keyword evidence="4 12" id="KW-0547">Nucleotide-binding</keyword>
<reference evidence="16" key="1">
    <citation type="submission" date="2023-07" db="EMBL/GenBank/DDBJ databases">
        <title>draft genome sequence of fig (Ficus carica).</title>
        <authorList>
            <person name="Takahashi T."/>
            <person name="Nishimura K."/>
        </authorList>
    </citation>
    <scope>NUCLEOTIDE SEQUENCE</scope>
</reference>
<evidence type="ECO:0000256" key="14">
    <source>
        <dbReference type="SAM" id="MobiDB-lite"/>
    </source>
</evidence>
<evidence type="ECO:0000256" key="13">
    <source>
        <dbReference type="RuleBase" id="RU000304"/>
    </source>
</evidence>
<evidence type="ECO:0000256" key="6">
    <source>
        <dbReference type="ARBA" id="ARBA00022840"/>
    </source>
</evidence>
<comment type="catalytic activity">
    <reaction evidence="10">
        <text>L-threonyl-[protein] + ATP = O-phospho-L-threonyl-[protein] + ADP + H(+)</text>
        <dbReference type="Rhea" id="RHEA:46608"/>
        <dbReference type="Rhea" id="RHEA-COMP:11060"/>
        <dbReference type="Rhea" id="RHEA-COMP:11605"/>
        <dbReference type="ChEBI" id="CHEBI:15378"/>
        <dbReference type="ChEBI" id="CHEBI:30013"/>
        <dbReference type="ChEBI" id="CHEBI:30616"/>
        <dbReference type="ChEBI" id="CHEBI:61977"/>
        <dbReference type="ChEBI" id="CHEBI:456216"/>
        <dbReference type="EC" id="2.7.12.2"/>
    </reaction>
</comment>
<evidence type="ECO:0000313" key="16">
    <source>
        <dbReference type="EMBL" id="GMN46084.1"/>
    </source>
</evidence>
<feature type="region of interest" description="Disordered" evidence="14">
    <location>
        <begin position="21"/>
        <end position="48"/>
    </location>
</feature>
<name>A0AA88A5D3_FICCA</name>
<dbReference type="GO" id="GO:0051707">
    <property type="term" value="P:response to other organism"/>
    <property type="evidence" value="ECO:0007669"/>
    <property type="project" value="UniProtKB-ARBA"/>
</dbReference>
<dbReference type="Gene3D" id="1.10.510.10">
    <property type="entry name" value="Transferase(Phosphotransferase) domain 1"/>
    <property type="match status" value="1"/>
</dbReference>
<dbReference type="AlphaFoldDB" id="A0AA88A5D3"/>
<dbReference type="Pfam" id="PF00069">
    <property type="entry name" value="Pkinase"/>
    <property type="match status" value="1"/>
</dbReference>
<evidence type="ECO:0000256" key="3">
    <source>
        <dbReference type="ARBA" id="ARBA00022679"/>
    </source>
</evidence>
<dbReference type="SMART" id="SM00220">
    <property type="entry name" value="S_TKc"/>
    <property type="match status" value="1"/>
</dbReference>
<evidence type="ECO:0000256" key="10">
    <source>
        <dbReference type="ARBA" id="ARBA00049299"/>
    </source>
</evidence>
<evidence type="ECO:0000313" key="17">
    <source>
        <dbReference type="Proteomes" id="UP001187192"/>
    </source>
</evidence>
<evidence type="ECO:0000256" key="7">
    <source>
        <dbReference type="ARBA" id="ARBA00038035"/>
    </source>
</evidence>
<comment type="similarity">
    <text evidence="7">Belongs to the protein kinase superfamily. STE Ser/Thr protein kinase family. MAP kinase kinase subfamily.</text>
</comment>
<dbReference type="PROSITE" id="PS50011">
    <property type="entry name" value="PROTEIN_KINASE_DOM"/>
    <property type="match status" value="1"/>
</dbReference>
<keyword evidence="2" id="KW-0597">Phosphoprotein</keyword>
<keyword evidence="5" id="KW-0418">Kinase</keyword>
<keyword evidence="3" id="KW-0808">Transferase</keyword>
<proteinExistence type="inferred from homology"/>
<dbReference type="PROSITE" id="PS00108">
    <property type="entry name" value="PROTEIN_KINASE_ST"/>
    <property type="match status" value="1"/>
</dbReference>
<dbReference type="InterPro" id="IPR011009">
    <property type="entry name" value="Kinase-like_dom_sf"/>
</dbReference>
<comment type="catalytic activity">
    <reaction evidence="9">
        <text>L-seryl-[protein] + ATP = O-phospho-L-seryl-[protein] + ADP + H(+)</text>
        <dbReference type="Rhea" id="RHEA:17989"/>
        <dbReference type="Rhea" id="RHEA-COMP:9863"/>
        <dbReference type="Rhea" id="RHEA-COMP:11604"/>
        <dbReference type="ChEBI" id="CHEBI:15378"/>
        <dbReference type="ChEBI" id="CHEBI:29999"/>
        <dbReference type="ChEBI" id="CHEBI:30616"/>
        <dbReference type="ChEBI" id="CHEBI:83421"/>
        <dbReference type="ChEBI" id="CHEBI:456216"/>
        <dbReference type="EC" id="2.7.12.2"/>
    </reaction>
</comment>
<evidence type="ECO:0000256" key="8">
    <source>
        <dbReference type="ARBA" id="ARBA00038999"/>
    </source>
</evidence>
<evidence type="ECO:0000256" key="11">
    <source>
        <dbReference type="ARBA" id="ARBA00051693"/>
    </source>
</evidence>
<dbReference type="GO" id="GO:0004708">
    <property type="term" value="F:MAP kinase kinase activity"/>
    <property type="evidence" value="ECO:0007669"/>
    <property type="project" value="UniProtKB-EC"/>
</dbReference>
<sequence>MAVVRGRRQLNLRLPLPELPERRPRFPLPLPPSAATSDNNNKNHNWSSSASASASAAIAAADLEKLHVLGHGNGGTVYKVRHKRTSSIYALKLIHGDSDSTVRRQLLREMDILRRTDSPHVVRCHGMFEKPSGDIAIVMEYMDFGTLDTILKTQGTFSEQKLAYVARQVLDGLSYLHSHKIIHRDIKPSNLLVNSHMDIKIADFGVSKIMCRTLDACNSYVGTCAYMSPERFDPESYGGNYDGYAGDIWSLGLTLMELYLGHFPLLPAGQRPDWATLMCAICFGDPPALPAGVSEEFRSFIECCLQKESTKRWSASQLLGHPFLCRDSRSVW</sequence>
<dbReference type="GO" id="GO:0005524">
    <property type="term" value="F:ATP binding"/>
    <property type="evidence" value="ECO:0007669"/>
    <property type="project" value="UniProtKB-UniRule"/>
</dbReference>
<dbReference type="CDD" id="cd06623">
    <property type="entry name" value="PKc_MAPKK_plant_like"/>
    <property type="match status" value="1"/>
</dbReference>
<protein>
    <recommendedName>
        <fullName evidence="8">mitogen-activated protein kinase kinase</fullName>
        <ecNumber evidence="8">2.7.12.2</ecNumber>
    </recommendedName>
</protein>
<dbReference type="EC" id="2.7.12.2" evidence="8"/>
<dbReference type="SUPFAM" id="SSF56112">
    <property type="entry name" value="Protein kinase-like (PK-like)"/>
    <property type="match status" value="1"/>
</dbReference>
<dbReference type="FunFam" id="3.30.200.20:FF:000732">
    <property type="entry name" value="Mitogen-activated protein kinase kinase"/>
    <property type="match status" value="1"/>
</dbReference>
<evidence type="ECO:0000256" key="12">
    <source>
        <dbReference type="PROSITE-ProRule" id="PRU10141"/>
    </source>
</evidence>
<dbReference type="Proteomes" id="UP001187192">
    <property type="component" value="Unassembled WGS sequence"/>
</dbReference>
<comment type="catalytic activity">
    <reaction evidence="11">
        <text>L-tyrosyl-[protein] + ATP = O-phospho-L-tyrosyl-[protein] + ADP + H(+)</text>
        <dbReference type="Rhea" id="RHEA:10596"/>
        <dbReference type="Rhea" id="RHEA-COMP:10136"/>
        <dbReference type="Rhea" id="RHEA-COMP:20101"/>
        <dbReference type="ChEBI" id="CHEBI:15378"/>
        <dbReference type="ChEBI" id="CHEBI:30616"/>
        <dbReference type="ChEBI" id="CHEBI:46858"/>
        <dbReference type="ChEBI" id="CHEBI:61978"/>
        <dbReference type="ChEBI" id="CHEBI:456216"/>
        <dbReference type="EC" id="2.7.12.2"/>
    </reaction>
</comment>
<evidence type="ECO:0000259" key="15">
    <source>
        <dbReference type="PROSITE" id="PS50011"/>
    </source>
</evidence>
<evidence type="ECO:0000256" key="2">
    <source>
        <dbReference type="ARBA" id="ARBA00022553"/>
    </source>
</evidence>
<evidence type="ECO:0000256" key="1">
    <source>
        <dbReference type="ARBA" id="ARBA00022527"/>
    </source>
</evidence>
<keyword evidence="17" id="KW-1185">Reference proteome</keyword>
<dbReference type="GO" id="GO:0006950">
    <property type="term" value="P:response to stress"/>
    <property type="evidence" value="ECO:0007669"/>
    <property type="project" value="UniProtKB-ARBA"/>
</dbReference>
<dbReference type="GO" id="GO:0009875">
    <property type="term" value="P:pollen-pistil interaction"/>
    <property type="evidence" value="ECO:0007669"/>
    <property type="project" value="UniProtKB-ARBA"/>
</dbReference>
<dbReference type="InterPro" id="IPR017441">
    <property type="entry name" value="Protein_kinase_ATP_BS"/>
</dbReference>
<dbReference type="InterPro" id="IPR000719">
    <property type="entry name" value="Prot_kinase_dom"/>
</dbReference>
<dbReference type="FunFam" id="1.10.510.10:FF:000350">
    <property type="entry name" value="Mitogen-activated protein kinase 2"/>
    <property type="match status" value="1"/>
</dbReference>